<organism evidence="2">
    <name type="scientific">Diplophyllum albicans</name>
    <name type="common">White earwort</name>
    <dbReference type="NCBI Taxonomy" id="264775"/>
    <lineage>
        <taxon>Eukaryota</taxon>
        <taxon>Viridiplantae</taxon>
        <taxon>Streptophyta</taxon>
        <taxon>Embryophyta</taxon>
        <taxon>Marchantiophyta</taxon>
        <taxon>Jungermanniopsida</taxon>
        <taxon>Jungermanniidae</taxon>
        <taxon>Jungermanniales</taxon>
        <taxon>Cephaloziineae</taxon>
        <taxon>Scapaniaceae</taxon>
        <taxon>Diplophyllum</taxon>
    </lineage>
</organism>
<feature type="non-terminal residue" evidence="2">
    <location>
        <position position="143"/>
    </location>
</feature>
<name>B3U1N4_DIPAL</name>
<dbReference type="Gene3D" id="1.25.40.10">
    <property type="entry name" value="Tetratricopeptide repeat domain"/>
    <property type="match status" value="1"/>
</dbReference>
<dbReference type="GO" id="GO:0008270">
    <property type="term" value="F:zinc ion binding"/>
    <property type="evidence" value="ECO:0007669"/>
    <property type="project" value="InterPro"/>
</dbReference>
<protein>
    <submittedName>
        <fullName evidence="2">Pentatricopeptide repeat protein</fullName>
    </submittedName>
</protein>
<gene>
    <name evidence="2" type="primary">PPR</name>
</gene>
<evidence type="ECO:0000259" key="1">
    <source>
        <dbReference type="Pfam" id="PF14432"/>
    </source>
</evidence>
<dbReference type="InterPro" id="IPR032867">
    <property type="entry name" value="DYW_dom"/>
</dbReference>
<dbReference type="EMBL" id="EU495490">
    <property type="protein sequence ID" value="ACE80739.1"/>
    <property type="molecule type" value="Genomic_DNA"/>
</dbReference>
<feature type="domain" description="DYW" evidence="1">
    <location>
        <begin position="97"/>
        <end position="142"/>
    </location>
</feature>
<accession>B3U1N4</accession>
<dbReference type="AlphaFoldDB" id="B3U1N4"/>
<sequence>STEMGLRAAEQLLKLEPENVGAYVLLANIYAAAGKWDSSAAIHQDRLERCVSKQPGRAWIEVNNEVHTFTQDDREHPQIREIYGELTRLNRLMIEAGCKPDTSFVLSDVEEEDKVIQLSRHSERLAIALGLISTPPGTQLRIF</sequence>
<evidence type="ECO:0000313" key="2">
    <source>
        <dbReference type="EMBL" id="ACE80739.1"/>
    </source>
</evidence>
<reference evidence="2" key="1">
    <citation type="journal article" date="2008" name="Mol. Biol. Evol.">
        <title>Organellar RNA editing and plant-specific extensions of pentatricopeptide repeat proteins in jungermanniid but not in marchantiid liverworts.</title>
        <authorList>
            <person name="Rudinger M."/>
            <person name="Polsakiewicz M."/>
            <person name="Knoop V."/>
        </authorList>
    </citation>
    <scope>NUCLEOTIDE SEQUENCE</scope>
</reference>
<dbReference type="GO" id="GO:0009451">
    <property type="term" value="P:RNA modification"/>
    <property type="evidence" value="ECO:0007669"/>
    <property type="project" value="InterPro"/>
</dbReference>
<dbReference type="PANTHER" id="PTHR47926">
    <property type="entry name" value="PENTATRICOPEPTIDE REPEAT-CONTAINING PROTEIN"/>
    <property type="match status" value="1"/>
</dbReference>
<proteinExistence type="predicted"/>
<dbReference type="InterPro" id="IPR046960">
    <property type="entry name" value="PPR_At4g14850-like_plant"/>
</dbReference>
<dbReference type="GO" id="GO:0003723">
    <property type="term" value="F:RNA binding"/>
    <property type="evidence" value="ECO:0007669"/>
    <property type="project" value="InterPro"/>
</dbReference>
<dbReference type="Pfam" id="PF20431">
    <property type="entry name" value="E_motif"/>
    <property type="match status" value="1"/>
</dbReference>
<dbReference type="InterPro" id="IPR011990">
    <property type="entry name" value="TPR-like_helical_dom_sf"/>
</dbReference>
<dbReference type="InterPro" id="IPR046848">
    <property type="entry name" value="E_motif"/>
</dbReference>
<dbReference type="Pfam" id="PF14432">
    <property type="entry name" value="DYW_deaminase"/>
    <property type="match status" value="1"/>
</dbReference>
<dbReference type="SUPFAM" id="SSF48452">
    <property type="entry name" value="TPR-like"/>
    <property type="match status" value="1"/>
</dbReference>
<feature type="non-terminal residue" evidence="2">
    <location>
        <position position="1"/>
    </location>
</feature>